<accession>A0AAU8IIF5</accession>
<evidence type="ECO:0008006" key="2">
    <source>
        <dbReference type="Google" id="ProtNLM"/>
    </source>
</evidence>
<proteinExistence type="predicted"/>
<evidence type="ECO:0000313" key="1">
    <source>
        <dbReference type="EMBL" id="XCJ17933.1"/>
    </source>
</evidence>
<reference evidence="1" key="1">
    <citation type="submission" date="2024-06" db="EMBL/GenBank/DDBJ databases">
        <authorList>
            <person name="Fan A."/>
            <person name="Zhang F.Y."/>
            <person name="Zhang L."/>
        </authorList>
    </citation>
    <scope>NUCLEOTIDE SEQUENCE</scope>
    <source>
        <strain evidence="1">Y61</strain>
    </source>
</reference>
<protein>
    <recommendedName>
        <fullName evidence="2">Helix-turn-helix domain-containing protein</fullName>
    </recommendedName>
</protein>
<gene>
    <name evidence="1" type="ORF">ABNN70_05560</name>
</gene>
<organism evidence="1">
    <name type="scientific">Sporolactobacillus sp. Y61</name>
    <dbReference type="NCBI Taxonomy" id="3160863"/>
    <lineage>
        <taxon>Bacteria</taxon>
        <taxon>Bacillati</taxon>
        <taxon>Bacillota</taxon>
        <taxon>Bacilli</taxon>
        <taxon>Bacillales</taxon>
        <taxon>Sporolactobacillaceae</taxon>
        <taxon>Sporolactobacillus</taxon>
    </lineage>
</organism>
<sequence>MRPIKYIVALTDDEVTRLKNILKDKTTNQTIKKRSQILLDADINHGETHQRKEIAKYNRVAPSTVAKVTRFFVNNSFDEVLTFNRGEGSNHSHQKIDGEAETKIVKLACGHLKAIRTGHYGYWNRNAK</sequence>
<name>A0AAU8IIF5_9BACL</name>
<dbReference type="EMBL" id="CP159510">
    <property type="protein sequence ID" value="XCJ17933.1"/>
    <property type="molecule type" value="Genomic_DNA"/>
</dbReference>
<dbReference type="AlphaFoldDB" id="A0AAU8IIF5"/>
<dbReference type="RefSeq" id="WP_353949018.1">
    <property type="nucleotide sequence ID" value="NZ_CP159510.1"/>
</dbReference>